<comment type="caution">
    <text evidence="1">The sequence shown here is derived from an EMBL/GenBank/DDBJ whole genome shotgun (WGS) entry which is preliminary data.</text>
</comment>
<dbReference type="EMBL" id="ANIZ01000661">
    <property type="protein sequence ID" value="ETI53645.1"/>
    <property type="molecule type" value="Genomic_DNA"/>
</dbReference>
<reference evidence="1 2" key="1">
    <citation type="submission" date="2013-11" db="EMBL/GenBank/DDBJ databases">
        <title>The Genome Sequence of Phytophthora parasitica P1569.</title>
        <authorList>
            <consortium name="The Broad Institute Genomics Platform"/>
            <person name="Russ C."/>
            <person name="Tyler B."/>
            <person name="Panabieres F."/>
            <person name="Shan W."/>
            <person name="Tripathy S."/>
            <person name="Grunwald N."/>
            <person name="Machado M."/>
            <person name="Johnson C.S."/>
            <person name="Arredondo F."/>
            <person name="Hong C."/>
            <person name="Coffey M."/>
            <person name="Young S.K."/>
            <person name="Zeng Q."/>
            <person name="Gargeya S."/>
            <person name="Fitzgerald M."/>
            <person name="Abouelleil A."/>
            <person name="Alvarado L."/>
            <person name="Chapman S.B."/>
            <person name="Gainer-Dewar J."/>
            <person name="Goldberg J."/>
            <person name="Griggs A."/>
            <person name="Gujja S."/>
            <person name="Hansen M."/>
            <person name="Howarth C."/>
            <person name="Imamovic A."/>
            <person name="Ireland A."/>
            <person name="Larimer J."/>
            <person name="McCowan C."/>
            <person name="Murphy C."/>
            <person name="Pearson M."/>
            <person name="Poon T.W."/>
            <person name="Priest M."/>
            <person name="Roberts A."/>
            <person name="Saif S."/>
            <person name="Shea T."/>
            <person name="Sykes S."/>
            <person name="Wortman J."/>
            <person name="Nusbaum C."/>
            <person name="Birren B."/>
        </authorList>
    </citation>
    <scope>NUCLEOTIDE SEQUENCE [LARGE SCALE GENOMIC DNA]</scope>
    <source>
        <strain evidence="1 2">P1569</strain>
    </source>
</reference>
<keyword evidence="2" id="KW-1185">Reference proteome</keyword>
<dbReference type="AlphaFoldDB" id="V9FQ67"/>
<dbReference type="Proteomes" id="UP000018721">
    <property type="component" value="Unassembled WGS sequence"/>
</dbReference>
<accession>V9FQ67</accession>
<dbReference type="HOGENOM" id="CLU_3300583_0_0_1"/>
<organism evidence="1 2">
    <name type="scientific">Phytophthora nicotianae P1569</name>
    <dbReference type="NCBI Taxonomy" id="1317065"/>
    <lineage>
        <taxon>Eukaryota</taxon>
        <taxon>Sar</taxon>
        <taxon>Stramenopiles</taxon>
        <taxon>Oomycota</taxon>
        <taxon>Peronosporomycetes</taxon>
        <taxon>Peronosporales</taxon>
        <taxon>Peronosporaceae</taxon>
        <taxon>Phytophthora</taxon>
    </lineage>
</organism>
<name>V9FQ67_PHYNI</name>
<sequence>MILRTRLQRKEIHLCEHAHVQPHHVLVWPVGTELLVYVDD</sequence>
<evidence type="ECO:0000313" key="2">
    <source>
        <dbReference type="Proteomes" id="UP000018721"/>
    </source>
</evidence>
<gene>
    <name evidence="1" type="ORF">F443_03443</name>
</gene>
<protein>
    <submittedName>
        <fullName evidence="1">Uncharacterized protein</fullName>
    </submittedName>
</protein>
<proteinExistence type="predicted"/>
<evidence type="ECO:0000313" key="1">
    <source>
        <dbReference type="EMBL" id="ETI53645.1"/>
    </source>
</evidence>